<accession>A0AAE1IIA9</accession>
<organism evidence="2 3">
    <name type="scientific">Trichoderma aggressivum f. europaeum</name>
    <dbReference type="NCBI Taxonomy" id="173218"/>
    <lineage>
        <taxon>Eukaryota</taxon>
        <taxon>Fungi</taxon>
        <taxon>Dikarya</taxon>
        <taxon>Ascomycota</taxon>
        <taxon>Pezizomycotina</taxon>
        <taxon>Sordariomycetes</taxon>
        <taxon>Hypocreomycetidae</taxon>
        <taxon>Hypocreales</taxon>
        <taxon>Hypocreaceae</taxon>
        <taxon>Trichoderma</taxon>
    </lineage>
</organism>
<feature type="region of interest" description="Disordered" evidence="1">
    <location>
        <begin position="117"/>
        <end position="175"/>
    </location>
</feature>
<protein>
    <submittedName>
        <fullName evidence="2">Uncharacterized protein</fullName>
    </submittedName>
</protein>
<evidence type="ECO:0000313" key="3">
    <source>
        <dbReference type="Proteomes" id="UP001273209"/>
    </source>
</evidence>
<feature type="compositionally biased region" description="Low complexity" evidence="1">
    <location>
        <begin position="26"/>
        <end position="40"/>
    </location>
</feature>
<gene>
    <name evidence="2" type="ORF">Triagg1_2052</name>
</gene>
<reference evidence="2" key="1">
    <citation type="submission" date="2023-11" db="EMBL/GenBank/DDBJ databases">
        <title>The genome sequences of three competitors of mushroom-forming fungi.</title>
        <authorList>
            <person name="Beijen E."/>
            <person name="Ohm R.A."/>
        </authorList>
    </citation>
    <scope>NUCLEOTIDE SEQUENCE</scope>
    <source>
        <strain evidence="2">CBS 100526</strain>
    </source>
</reference>
<feature type="compositionally biased region" description="Polar residues" evidence="1">
    <location>
        <begin position="1"/>
        <end position="25"/>
    </location>
</feature>
<dbReference type="Proteomes" id="UP001273209">
    <property type="component" value="Unassembled WGS sequence"/>
</dbReference>
<keyword evidence="3" id="KW-1185">Reference proteome</keyword>
<dbReference type="AlphaFoldDB" id="A0AAE1IIA9"/>
<feature type="compositionally biased region" description="Basic and acidic residues" evidence="1">
    <location>
        <begin position="138"/>
        <end position="148"/>
    </location>
</feature>
<dbReference type="RefSeq" id="XP_062758908.1">
    <property type="nucleotide sequence ID" value="XM_062896191.1"/>
</dbReference>
<evidence type="ECO:0000256" key="1">
    <source>
        <dbReference type="SAM" id="MobiDB-lite"/>
    </source>
</evidence>
<feature type="region of interest" description="Disordered" evidence="1">
    <location>
        <begin position="1"/>
        <end position="42"/>
    </location>
</feature>
<feature type="compositionally biased region" description="Low complexity" evidence="1">
    <location>
        <begin position="117"/>
        <end position="137"/>
    </location>
</feature>
<proteinExistence type="predicted"/>
<dbReference type="EMBL" id="JAWRVG010000005">
    <property type="protein sequence ID" value="KAK4082240.1"/>
    <property type="molecule type" value="Genomic_DNA"/>
</dbReference>
<feature type="compositionally biased region" description="Polar residues" evidence="1">
    <location>
        <begin position="164"/>
        <end position="175"/>
    </location>
</feature>
<evidence type="ECO:0000313" key="2">
    <source>
        <dbReference type="EMBL" id="KAK4082240.1"/>
    </source>
</evidence>
<sequence>MSTMDNTRPAQSTNPSSSSNETIQGSRTVTATSTTSSSSSYCPDCPICNPPDAKSANTSAYGTIEPLSYDSQPPEPTFLESSIEACAQFCCCICDSPPPSIRTSDWSSTTYPSSISSNSYSYGETETGSSQSQTSDTETTHTQRHSDGYKSQQEMRPVKDDSVQDPQSLSSNLDTNSPLKMLIQSIHRCKIQFPILRRVMCPIVPQKMPIKQTTDF</sequence>
<comment type="caution">
    <text evidence="2">The sequence shown here is derived from an EMBL/GenBank/DDBJ whole genome shotgun (WGS) entry which is preliminary data.</text>
</comment>
<name>A0AAE1IIA9_9HYPO</name>
<dbReference type="GeneID" id="87916096"/>